<name>A0AAN6Y0A4_9PEZI</name>
<reference evidence="7" key="1">
    <citation type="journal article" date="2023" name="Mol. Phylogenet. Evol.">
        <title>Genome-scale phylogeny and comparative genomics of the fungal order Sordariales.</title>
        <authorList>
            <person name="Hensen N."/>
            <person name="Bonometti L."/>
            <person name="Westerberg I."/>
            <person name="Brannstrom I.O."/>
            <person name="Guillou S."/>
            <person name="Cros-Aarteil S."/>
            <person name="Calhoun S."/>
            <person name="Haridas S."/>
            <person name="Kuo A."/>
            <person name="Mondo S."/>
            <person name="Pangilinan J."/>
            <person name="Riley R."/>
            <person name="LaButti K."/>
            <person name="Andreopoulos B."/>
            <person name="Lipzen A."/>
            <person name="Chen C."/>
            <person name="Yan M."/>
            <person name="Daum C."/>
            <person name="Ng V."/>
            <person name="Clum A."/>
            <person name="Steindorff A."/>
            <person name="Ohm R.A."/>
            <person name="Martin F."/>
            <person name="Silar P."/>
            <person name="Natvig D.O."/>
            <person name="Lalanne C."/>
            <person name="Gautier V."/>
            <person name="Ament-Velasquez S.L."/>
            <person name="Kruys A."/>
            <person name="Hutchinson M.I."/>
            <person name="Powell A.J."/>
            <person name="Barry K."/>
            <person name="Miller A.N."/>
            <person name="Grigoriev I.V."/>
            <person name="Debuchy R."/>
            <person name="Gladieux P."/>
            <person name="Hiltunen Thoren M."/>
            <person name="Johannesson H."/>
        </authorList>
    </citation>
    <scope>NUCLEOTIDE SEQUENCE</scope>
    <source>
        <strain evidence="7">PSN293</strain>
    </source>
</reference>
<dbReference type="SUPFAM" id="SSF51735">
    <property type="entry name" value="NAD(P)-binding Rossmann-fold domains"/>
    <property type="match status" value="1"/>
</dbReference>
<dbReference type="Pfam" id="PF01370">
    <property type="entry name" value="Epimerase"/>
    <property type="match status" value="1"/>
</dbReference>
<protein>
    <recommendedName>
        <fullName evidence="6">NAD-dependent epimerase/dehydratase domain-containing protein</fullName>
    </recommendedName>
</protein>
<gene>
    <name evidence="7" type="ORF">QBC37DRAFT_107134</name>
</gene>
<dbReference type="GO" id="GO:0016491">
    <property type="term" value="F:oxidoreductase activity"/>
    <property type="evidence" value="ECO:0007669"/>
    <property type="project" value="UniProtKB-KW"/>
</dbReference>
<keyword evidence="3" id="KW-0017">Alkaloid metabolism</keyword>
<feature type="domain" description="NAD-dependent epimerase/dehydratase" evidence="6">
    <location>
        <begin position="53"/>
        <end position="125"/>
    </location>
</feature>
<dbReference type="Gene3D" id="3.40.50.720">
    <property type="entry name" value="NAD(P)-binding Rossmann-like Domain"/>
    <property type="match status" value="2"/>
</dbReference>
<comment type="caution">
    <text evidence="7">The sequence shown here is derived from an EMBL/GenBank/DDBJ whole genome shotgun (WGS) entry which is preliminary data.</text>
</comment>
<feature type="region of interest" description="Disordered" evidence="5">
    <location>
        <begin position="80"/>
        <end position="106"/>
    </location>
</feature>
<dbReference type="InterPro" id="IPR019901">
    <property type="entry name" value="Ergot_alkaloid_biosynthesis"/>
</dbReference>
<dbReference type="NCBIfam" id="TIGR03649">
    <property type="entry name" value="ergot_EASG"/>
    <property type="match status" value="1"/>
</dbReference>
<comment type="similarity">
    <text evidence="2">Belongs to the fgaFS/easG family.</text>
</comment>
<feature type="compositionally biased region" description="Low complexity" evidence="5">
    <location>
        <begin position="80"/>
        <end position="96"/>
    </location>
</feature>
<dbReference type="EMBL" id="MU858334">
    <property type="protein sequence ID" value="KAK4206952.1"/>
    <property type="molecule type" value="Genomic_DNA"/>
</dbReference>
<accession>A0AAN6Y0A4</accession>
<evidence type="ECO:0000256" key="3">
    <source>
        <dbReference type="ARBA" id="ARBA00022589"/>
    </source>
</evidence>
<dbReference type="Proteomes" id="UP001301769">
    <property type="component" value="Unassembled WGS sequence"/>
</dbReference>
<evidence type="ECO:0000256" key="1">
    <source>
        <dbReference type="ARBA" id="ARBA00005107"/>
    </source>
</evidence>
<dbReference type="InterPro" id="IPR051604">
    <property type="entry name" value="Ergot_Alk_Oxidoreductase"/>
</dbReference>
<dbReference type="InterPro" id="IPR036291">
    <property type="entry name" value="NAD(P)-bd_dom_sf"/>
</dbReference>
<evidence type="ECO:0000256" key="2">
    <source>
        <dbReference type="ARBA" id="ARBA00005372"/>
    </source>
</evidence>
<dbReference type="Gene3D" id="3.90.25.10">
    <property type="entry name" value="UDP-galactose 4-epimerase, domain 1"/>
    <property type="match status" value="1"/>
</dbReference>
<dbReference type="PANTHER" id="PTHR43162">
    <property type="match status" value="1"/>
</dbReference>
<feature type="region of interest" description="Disordered" evidence="5">
    <location>
        <begin position="1"/>
        <end position="47"/>
    </location>
</feature>
<evidence type="ECO:0000256" key="5">
    <source>
        <dbReference type="SAM" id="MobiDB-lite"/>
    </source>
</evidence>
<evidence type="ECO:0000313" key="7">
    <source>
        <dbReference type="EMBL" id="KAK4206952.1"/>
    </source>
</evidence>
<evidence type="ECO:0000313" key="8">
    <source>
        <dbReference type="Proteomes" id="UP001301769"/>
    </source>
</evidence>
<evidence type="ECO:0000256" key="4">
    <source>
        <dbReference type="ARBA" id="ARBA00023002"/>
    </source>
</evidence>
<sequence length="438" mass="47256">MAANPSVVIDRDTTGPAAPDGTAAGTTTTTTTRITTSTTTAPSTSTTKVKSPILVLGGTGTVGSRIAAQLAASHHPVVIASRSAKSSPSTSASSDSEPNKRANSTEKNENLHRVYFDWLDRSTWSNPFNYISSLTKQQLEKEKSDPRAQPSPYSTTAAEREALAQDSAQREEEQKQAWKIQSVYLIAPPGVMDAAGVMMDFVDFARRLPAPGFEDSTEGEARDGGGVKRFVLQSASCIEPGGPAMGKVHGYFRELGSRGEIEWAVLRPSWFQQNFAVQDNHVQSIRDEGKIYSATGDGKIPWISADDIAAVAVQALTMPVAPNTEFLVLGPELLSYDDIASTLSDVLGKKIVHVDLTSGDLERRHRSFGMPEDYSSMMSALDTGIKYGMENRTNDLVLSVTGVAPKTFREYAESVKHVWQPSGVETVVKPVEVVWTAA</sequence>
<feature type="compositionally biased region" description="Basic and acidic residues" evidence="5">
    <location>
        <begin position="97"/>
        <end position="106"/>
    </location>
</feature>
<dbReference type="GO" id="GO:0009820">
    <property type="term" value="P:alkaloid metabolic process"/>
    <property type="evidence" value="ECO:0007669"/>
    <property type="project" value="UniProtKB-KW"/>
</dbReference>
<keyword evidence="8" id="KW-1185">Reference proteome</keyword>
<feature type="compositionally biased region" description="Basic and acidic residues" evidence="5">
    <location>
        <begin position="158"/>
        <end position="172"/>
    </location>
</feature>
<proteinExistence type="inferred from homology"/>
<dbReference type="PANTHER" id="PTHR43162:SF1">
    <property type="entry name" value="PRESTALK A DIFFERENTIATION PROTEIN A"/>
    <property type="match status" value="1"/>
</dbReference>
<dbReference type="InterPro" id="IPR001509">
    <property type="entry name" value="Epimerase_deHydtase"/>
</dbReference>
<comment type="pathway">
    <text evidence="1">Alkaloid biosynthesis; ergot alkaloid biosynthesis.</text>
</comment>
<dbReference type="AlphaFoldDB" id="A0AAN6Y0A4"/>
<feature type="region of interest" description="Disordered" evidence="5">
    <location>
        <begin position="137"/>
        <end position="172"/>
    </location>
</feature>
<evidence type="ECO:0000259" key="6">
    <source>
        <dbReference type="Pfam" id="PF01370"/>
    </source>
</evidence>
<keyword evidence="4" id="KW-0560">Oxidoreductase</keyword>
<reference evidence="7" key="2">
    <citation type="submission" date="2023-05" db="EMBL/GenBank/DDBJ databases">
        <authorList>
            <consortium name="Lawrence Berkeley National Laboratory"/>
            <person name="Steindorff A."/>
            <person name="Hensen N."/>
            <person name="Bonometti L."/>
            <person name="Westerberg I."/>
            <person name="Brannstrom I.O."/>
            <person name="Guillou S."/>
            <person name="Cros-Aarteil S."/>
            <person name="Calhoun S."/>
            <person name="Haridas S."/>
            <person name="Kuo A."/>
            <person name="Mondo S."/>
            <person name="Pangilinan J."/>
            <person name="Riley R."/>
            <person name="Labutti K."/>
            <person name="Andreopoulos B."/>
            <person name="Lipzen A."/>
            <person name="Chen C."/>
            <person name="Yanf M."/>
            <person name="Daum C."/>
            <person name="Ng V."/>
            <person name="Clum A."/>
            <person name="Ohm R."/>
            <person name="Martin F."/>
            <person name="Silar P."/>
            <person name="Natvig D."/>
            <person name="Lalanne C."/>
            <person name="Gautier V."/>
            <person name="Ament-Velasquez S.L."/>
            <person name="Kruys A."/>
            <person name="Hutchinson M.I."/>
            <person name="Powell A.J."/>
            <person name="Barry K."/>
            <person name="Miller A.N."/>
            <person name="Grigoriev I.V."/>
            <person name="Debuchy R."/>
            <person name="Gladieux P."/>
            <person name="Thoren M.H."/>
            <person name="Johannesson H."/>
        </authorList>
    </citation>
    <scope>NUCLEOTIDE SEQUENCE</scope>
    <source>
        <strain evidence="7">PSN293</strain>
    </source>
</reference>
<feature type="compositionally biased region" description="Low complexity" evidence="5">
    <location>
        <begin position="14"/>
        <end position="47"/>
    </location>
</feature>
<organism evidence="7 8">
    <name type="scientific">Rhypophila decipiens</name>
    <dbReference type="NCBI Taxonomy" id="261697"/>
    <lineage>
        <taxon>Eukaryota</taxon>
        <taxon>Fungi</taxon>
        <taxon>Dikarya</taxon>
        <taxon>Ascomycota</taxon>
        <taxon>Pezizomycotina</taxon>
        <taxon>Sordariomycetes</taxon>
        <taxon>Sordariomycetidae</taxon>
        <taxon>Sordariales</taxon>
        <taxon>Naviculisporaceae</taxon>
        <taxon>Rhypophila</taxon>
    </lineage>
</organism>